<evidence type="ECO:0000313" key="1">
    <source>
        <dbReference type="EMBL" id="KAI5659174.1"/>
    </source>
</evidence>
<proteinExistence type="predicted"/>
<gene>
    <name evidence="1" type="ORF">M9H77_27967</name>
</gene>
<organism evidence="1 2">
    <name type="scientific">Catharanthus roseus</name>
    <name type="common">Madagascar periwinkle</name>
    <name type="synonym">Vinca rosea</name>
    <dbReference type="NCBI Taxonomy" id="4058"/>
    <lineage>
        <taxon>Eukaryota</taxon>
        <taxon>Viridiplantae</taxon>
        <taxon>Streptophyta</taxon>
        <taxon>Embryophyta</taxon>
        <taxon>Tracheophyta</taxon>
        <taxon>Spermatophyta</taxon>
        <taxon>Magnoliopsida</taxon>
        <taxon>eudicotyledons</taxon>
        <taxon>Gunneridae</taxon>
        <taxon>Pentapetalae</taxon>
        <taxon>asterids</taxon>
        <taxon>lamiids</taxon>
        <taxon>Gentianales</taxon>
        <taxon>Apocynaceae</taxon>
        <taxon>Rauvolfioideae</taxon>
        <taxon>Vinceae</taxon>
        <taxon>Catharanthinae</taxon>
        <taxon>Catharanthus</taxon>
    </lineage>
</organism>
<dbReference type="EMBL" id="CM044706">
    <property type="protein sequence ID" value="KAI5659174.1"/>
    <property type="molecule type" value="Genomic_DNA"/>
</dbReference>
<keyword evidence="2" id="KW-1185">Reference proteome</keyword>
<accession>A0ACC0AG84</accession>
<evidence type="ECO:0000313" key="2">
    <source>
        <dbReference type="Proteomes" id="UP001060085"/>
    </source>
</evidence>
<sequence length="284" mass="31305">MVRPETRRSDDELGPVTDRTGQVEGRVVCASSRGLRDTTEFRWTHLTAMLTMDDFCNPSSDAGLGRDSSTSGDGDRTRFMSTMIKITGSRQKRPEKLRPPTNPTQRKKAKNDDWEQTGPTDGGLQNPVLISSNSGHIAGSIWRGQSDMRITNSSVGINGQDLAQVAESPGSRLSTELRTAYYVQYLLGSSLFIDKSDNNVLGKLWLLVKDVFFVGGFAWGLDILVFSYVFPSGETGSEVVQAVYPKVCDVGTQNGAQINRHPHSFRLDDRRRGQVDSVQARGDN</sequence>
<comment type="caution">
    <text evidence="1">The sequence shown here is derived from an EMBL/GenBank/DDBJ whole genome shotgun (WGS) entry which is preliminary data.</text>
</comment>
<dbReference type="Proteomes" id="UP001060085">
    <property type="component" value="Linkage Group LG06"/>
</dbReference>
<protein>
    <submittedName>
        <fullName evidence="1">Uncharacterized protein</fullName>
    </submittedName>
</protein>
<name>A0ACC0AG84_CATRO</name>
<reference evidence="2" key="1">
    <citation type="journal article" date="2023" name="Nat. Plants">
        <title>Single-cell RNA sequencing provides a high-resolution roadmap for understanding the multicellular compartmentation of specialized metabolism.</title>
        <authorList>
            <person name="Sun S."/>
            <person name="Shen X."/>
            <person name="Li Y."/>
            <person name="Li Y."/>
            <person name="Wang S."/>
            <person name="Li R."/>
            <person name="Zhang H."/>
            <person name="Shen G."/>
            <person name="Guo B."/>
            <person name="Wei J."/>
            <person name="Xu J."/>
            <person name="St-Pierre B."/>
            <person name="Chen S."/>
            <person name="Sun C."/>
        </authorList>
    </citation>
    <scope>NUCLEOTIDE SEQUENCE [LARGE SCALE GENOMIC DNA]</scope>
</reference>